<evidence type="ECO:0000256" key="12">
    <source>
        <dbReference type="ARBA" id="ARBA00022683"/>
    </source>
</evidence>
<evidence type="ECO:0000256" key="6">
    <source>
        <dbReference type="ARBA" id="ARBA00012232"/>
    </source>
</evidence>
<dbReference type="Pfam" id="PF00391">
    <property type="entry name" value="PEP-utilizers"/>
    <property type="match status" value="1"/>
</dbReference>
<organism evidence="21 22">
    <name type="scientific">Caproiciproducens faecalis</name>
    <dbReference type="NCBI Taxonomy" id="2820301"/>
    <lineage>
        <taxon>Bacteria</taxon>
        <taxon>Bacillati</taxon>
        <taxon>Bacillota</taxon>
        <taxon>Clostridia</taxon>
        <taxon>Eubacteriales</taxon>
        <taxon>Acutalibacteraceae</taxon>
        <taxon>Caproiciproducens</taxon>
    </lineage>
</organism>
<dbReference type="InterPro" id="IPR036618">
    <property type="entry name" value="PtsI_HPr-bd_sf"/>
</dbReference>
<evidence type="ECO:0000256" key="10">
    <source>
        <dbReference type="ARBA" id="ARBA00022597"/>
    </source>
</evidence>
<keyword evidence="14 17" id="KW-0418">Kinase</keyword>
<evidence type="ECO:0000256" key="2">
    <source>
        <dbReference type="ARBA" id="ARBA00001946"/>
    </source>
</evidence>
<dbReference type="PIRSF" id="PIRSF000732">
    <property type="entry name" value="PTS_enzyme_I"/>
    <property type="match status" value="1"/>
</dbReference>
<proteinExistence type="inferred from homology"/>
<keyword evidence="15 17" id="KW-0460">Magnesium</keyword>
<sequence>MKKIHGIGASKGYAIGKLTLCVNIDDHIQKRSITDIPAELSRLDAAKDAAVEALNAIYMKAIKRVGEANSMIFQIHIMMLQDEDYFNTIQDAIKNEKVNAEYAVWQAGRQFSEMFSQMEDEYMRGRAADVLDISKRLIRNLDKTLANGLDCLTDRSIVGAVDLMPSETVQMDKNLVLAFVTREGSKSSHSAILARTMGIPAVVGLADGYSELTDGISIIVDGAAGDVILEPDEQTLAQYREKQQEFASYQHELALLKGTKAVTKNGTVIEINANIGHPEDVSMVLENDADGIGLFRSEFLYMESSNFPSEEDQFQAYKKVLEKMGGKRVIIRTLDLGADKQVPYLDIPHEENPAMGYRAIRICLDRQELFITQLRALIRASAFGKLAIMFPMIISVEEVKKIKEIVEKVKKDLTEENIAFAPDFELGIMIETPASVILSDLLAKEVDFFSIGTNDLTQYTLAVDRMNHTISKMFDSRHPAVLRMIEKTAESAKNAGIWVGICGESAADTAMTEFYVKIGISELSVTPSMVLELRKAVQQIEL</sequence>
<dbReference type="Gene3D" id="3.50.30.10">
    <property type="entry name" value="Phosphohistidine domain"/>
    <property type="match status" value="1"/>
</dbReference>
<evidence type="ECO:0000256" key="1">
    <source>
        <dbReference type="ARBA" id="ARBA00000683"/>
    </source>
</evidence>
<dbReference type="SUPFAM" id="SSF52009">
    <property type="entry name" value="Phosphohistidine domain"/>
    <property type="match status" value="1"/>
</dbReference>
<name>A0ABS7DL49_9FIRM</name>
<dbReference type="Pfam" id="PF02896">
    <property type="entry name" value="PEP-utilizers_C"/>
    <property type="match status" value="1"/>
</dbReference>
<protein>
    <recommendedName>
        <fullName evidence="7 17">Phosphoenolpyruvate-protein phosphotransferase</fullName>
        <ecNumber evidence="6 17">2.7.3.9</ecNumber>
    </recommendedName>
    <alternativeName>
        <fullName evidence="16 17">Phosphotransferase system, enzyme I</fullName>
    </alternativeName>
</protein>
<gene>
    <name evidence="21" type="primary">ptsP</name>
    <name evidence="21" type="ORF">J5W02_01955</name>
</gene>
<evidence type="ECO:0000256" key="14">
    <source>
        <dbReference type="ARBA" id="ARBA00022777"/>
    </source>
</evidence>
<dbReference type="GO" id="GO:0008965">
    <property type="term" value="F:phosphoenolpyruvate-protein phosphotransferase activity"/>
    <property type="evidence" value="ECO:0007669"/>
    <property type="project" value="UniProtKB-EC"/>
</dbReference>
<reference evidence="21 22" key="1">
    <citation type="submission" date="2021-03" db="EMBL/GenBank/DDBJ databases">
        <title>Caproiciproducens sp. nov. isolated from feces of cow.</title>
        <authorList>
            <person name="Choi J.-Y."/>
        </authorList>
    </citation>
    <scope>NUCLEOTIDE SEQUENCE [LARGE SCALE GENOMIC DNA]</scope>
    <source>
        <strain evidence="21 22">AGMB10547</strain>
    </source>
</reference>
<evidence type="ECO:0000256" key="8">
    <source>
        <dbReference type="ARBA" id="ARBA00022448"/>
    </source>
</evidence>
<feature type="domain" description="PEP-utilising enzyme mobile" evidence="18">
    <location>
        <begin position="154"/>
        <end position="225"/>
    </location>
</feature>
<comment type="function">
    <text evidence="3 17">General (non sugar-specific) component of the phosphoenolpyruvate-dependent sugar phosphotransferase system (sugar PTS). This major carbohydrate active-transport system catalyzes the phosphorylation of incoming sugar substrates concomitantly with their translocation across the cell membrane. Enzyme I transfers the phosphoryl group from phosphoenolpyruvate (PEP) to the phosphoryl carrier protein (HPr).</text>
</comment>
<dbReference type="InterPro" id="IPR000121">
    <property type="entry name" value="PEP_util_C"/>
</dbReference>
<evidence type="ECO:0000313" key="21">
    <source>
        <dbReference type="EMBL" id="MBW7571565.1"/>
    </source>
</evidence>
<evidence type="ECO:0000256" key="7">
    <source>
        <dbReference type="ARBA" id="ARBA00016544"/>
    </source>
</evidence>
<dbReference type="Pfam" id="PF05524">
    <property type="entry name" value="PEP-utilisers_N"/>
    <property type="match status" value="1"/>
</dbReference>
<dbReference type="Proteomes" id="UP000719942">
    <property type="component" value="Unassembled WGS sequence"/>
</dbReference>
<evidence type="ECO:0000256" key="5">
    <source>
        <dbReference type="ARBA" id="ARBA00007837"/>
    </source>
</evidence>
<feature type="domain" description="Phosphotransferase system enzyme I N-terminal" evidence="20">
    <location>
        <begin position="5"/>
        <end position="126"/>
    </location>
</feature>
<keyword evidence="13 17" id="KW-0479">Metal-binding</keyword>
<dbReference type="InterPro" id="IPR008279">
    <property type="entry name" value="PEP-util_enz_mobile_dom"/>
</dbReference>
<dbReference type="InterPro" id="IPR024692">
    <property type="entry name" value="PTS_EI"/>
</dbReference>
<keyword evidence="12 17" id="KW-0598">Phosphotransferase system</keyword>
<dbReference type="PRINTS" id="PR01736">
    <property type="entry name" value="PHPHTRNFRASE"/>
</dbReference>
<comment type="catalytic activity">
    <reaction evidence="1 17">
        <text>L-histidyl-[protein] + phosphoenolpyruvate = N(pros)-phospho-L-histidyl-[protein] + pyruvate</text>
        <dbReference type="Rhea" id="RHEA:23880"/>
        <dbReference type="Rhea" id="RHEA-COMP:9745"/>
        <dbReference type="Rhea" id="RHEA-COMP:9746"/>
        <dbReference type="ChEBI" id="CHEBI:15361"/>
        <dbReference type="ChEBI" id="CHEBI:29979"/>
        <dbReference type="ChEBI" id="CHEBI:58702"/>
        <dbReference type="ChEBI" id="CHEBI:64837"/>
        <dbReference type="EC" id="2.7.3.9"/>
    </reaction>
</comment>
<evidence type="ECO:0000256" key="17">
    <source>
        <dbReference type="PIRNR" id="PIRNR000732"/>
    </source>
</evidence>
<dbReference type="InterPro" id="IPR015813">
    <property type="entry name" value="Pyrv/PenolPyrv_kinase-like_dom"/>
</dbReference>
<evidence type="ECO:0000256" key="13">
    <source>
        <dbReference type="ARBA" id="ARBA00022723"/>
    </source>
</evidence>
<dbReference type="InterPro" id="IPR040442">
    <property type="entry name" value="Pyrv_kinase-like_dom_sf"/>
</dbReference>
<dbReference type="PANTHER" id="PTHR46244:SF3">
    <property type="entry name" value="PHOSPHOENOLPYRUVATE-PROTEIN PHOSPHOTRANSFERASE"/>
    <property type="match status" value="1"/>
</dbReference>
<evidence type="ECO:0000313" key="22">
    <source>
        <dbReference type="Proteomes" id="UP000719942"/>
    </source>
</evidence>
<evidence type="ECO:0000256" key="11">
    <source>
        <dbReference type="ARBA" id="ARBA00022679"/>
    </source>
</evidence>
<evidence type="ECO:0000256" key="3">
    <source>
        <dbReference type="ARBA" id="ARBA00002728"/>
    </source>
</evidence>
<keyword evidence="10 17" id="KW-0762">Sugar transport</keyword>
<dbReference type="NCBIfam" id="TIGR01417">
    <property type="entry name" value="PTS_I_fam"/>
    <property type="match status" value="1"/>
</dbReference>
<evidence type="ECO:0000256" key="4">
    <source>
        <dbReference type="ARBA" id="ARBA00004496"/>
    </source>
</evidence>
<dbReference type="InterPro" id="IPR036637">
    <property type="entry name" value="Phosphohistidine_dom_sf"/>
</dbReference>
<dbReference type="InterPro" id="IPR023151">
    <property type="entry name" value="PEP_util_CS"/>
</dbReference>
<dbReference type="PANTHER" id="PTHR46244">
    <property type="entry name" value="PHOSPHOENOLPYRUVATE-PROTEIN PHOSPHOTRANSFERASE"/>
    <property type="match status" value="1"/>
</dbReference>
<dbReference type="EC" id="2.7.3.9" evidence="6 17"/>
<accession>A0ABS7DL49</accession>
<feature type="domain" description="PEP-utilising enzyme C-terminal" evidence="19">
    <location>
        <begin position="252"/>
        <end position="541"/>
    </location>
</feature>
<keyword evidence="9 17" id="KW-0963">Cytoplasm</keyword>
<dbReference type="PROSITE" id="PS00742">
    <property type="entry name" value="PEP_ENZYMES_2"/>
    <property type="match status" value="1"/>
</dbReference>
<dbReference type="SUPFAM" id="SSF47831">
    <property type="entry name" value="Enzyme I of the PEP:sugar phosphotransferase system HPr-binding (sub)domain"/>
    <property type="match status" value="1"/>
</dbReference>
<dbReference type="Gene3D" id="1.10.274.10">
    <property type="entry name" value="PtsI, HPr-binding domain"/>
    <property type="match status" value="1"/>
</dbReference>
<evidence type="ECO:0000256" key="16">
    <source>
        <dbReference type="ARBA" id="ARBA00033235"/>
    </source>
</evidence>
<dbReference type="EMBL" id="JAGFNZ010000001">
    <property type="protein sequence ID" value="MBW7571565.1"/>
    <property type="molecule type" value="Genomic_DNA"/>
</dbReference>
<dbReference type="RefSeq" id="WP_219963969.1">
    <property type="nucleotide sequence ID" value="NZ_JAGFNZ010000001.1"/>
</dbReference>
<evidence type="ECO:0000259" key="20">
    <source>
        <dbReference type="Pfam" id="PF05524"/>
    </source>
</evidence>
<evidence type="ECO:0000256" key="15">
    <source>
        <dbReference type="ARBA" id="ARBA00022842"/>
    </source>
</evidence>
<comment type="caution">
    <text evidence="21">The sequence shown here is derived from an EMBL/GenBank/DDBJ whole genome shotgun (WGS) entry which is preliminary data.</text>
</comment>
<dbReference type="SUPFAM" id="SSF51621">
    <property type="entry name" value="Phosphoenolpyruvate/pyruvate domain"/>
    <property type="match status" value="1"/>
</dbReference>
<evidence type="ECO:0000259" key="19">
    <source>
        <dbReference type="Pfam" id="PF02896"/>
    </source>
</evidence>
<comment type="subcellular location">
    <subcellularLocation>
        <location evidence="4 17">Cytoplasm</location>
    </subcellularLocation>
</comment>
<comment type="cofactor">
    <cofactor evidence="2 17">
        <name>Mg(2+)</name>
        <dbReference type="ChEBI" id="CHEBI:18420"/>
    </cofactor>
</comment>
<keyword evidence="11 17" id="KW-0808">Transferase</keyword>
<dbReference type="InterPro" id="IPR050499">
    <property type="entry name" value="PEP-utilizing_PTS_enzyme"/>
</dbReference>
<keyword evidence="8 17" id="KW-0813">Transport</keyword>
<evidence type="ECO:0000259" key="18">
    <source>
        <dbReference type="Pfam" id="PF00391"/>
    </source>
</evidence>
<dbReference type="Gene3D" id="3.20.20.60">
    <property type="entry name" value="Phosphoenolpyruvate-binding domains"/>
    <property type="match status" value="1"/>
</dbReference>
<evidence type="ECO:0000256" key="9">
    <source>
        <dbReference type="ARBA" id="ARBA00022490"/>
    </source>
</evidence>
<dbReference type="InterPro" id="IPR006318">
    <property type="entry name" value="PTS_EI-like"/>
</dbReference>
<comment type="similarity">
    <text evidence="5 17">Belongs to the PEP-utilizing enzyme family.</text>
</comment>
<dbReference type="InterPro" id="IPR008731">
    <property type="entry name" value="PTS_EIN"/>
</dbReference>
<keyword evidence="22" id="KW-1185">Reference proteome</keyword>